<evidence type="ECO:0000313" key="4">
    <source>
        <dbReference type="RefSeq" id="XP_019646832.1"/>
    </source>
</evidence>
<keyword evidence="3" id="KW-1185">Reference proteome</keyword>
<keyword evidence="1" id="KW-0472">Membrane</keyword>
<evidence type="ECO:0000259" key="2">
    <source>
        <dbReference type="Pfam" id="PF02953"/>
    </source>
</evidence>
<evidence type="ECO:0000256" key="1">
    <source>
        <dbReference type="RuleBase" id="RU367043"/>
    </source>
</evidence>
<dbReference type="AlphaFoldDB" id="A0A6P5AUS0"/>
<comment type="similarity">
    <text evidence="1">Belongs to the small Tim family.</text>
</comment>
<keyword evidence="1" id="KW-1015">Disulfide bond</keyword>
<dbReference type="GeneID" id="109487286"/>
<dbReference type="GO" id="GO:0005743">
    <property type="term" value="C:mitochondrial inner membrane"/>
    <property type="evidence" value="ECO:0007669"/>
    <property type="project" value="UniProtKB-SubCell"/>
</dbReference>
<dbReference type="Proteomes" id="UP000515135">
    <property type="component" value="Unplaced"/>
</dbReference>
<dbReference type="OrthoDB" id="344165at2759"/>
<comment type="subcellular location">
    <subcellularLocation>
        <location evidence="1">Mitochondrion inner membrane</location>
        <topology evidence="1">Peripheral membrane protein</topology>
        <orientation evidence="1">Intermembrane side</orientation>
    </subcellularLocation>
</comment>
<gene>
    <name evidence="4" type="primary">LOC109487286</name>
</gene>
<sequence>MSNFGGDDKIDPVLRQMIQEEQIKAQFQAQVHKFTDQCWDTCVGDSRLGNKLDYRTEACLQNCVERFLDTTISVTNRFTQLLQRGAAGGMH</sequence>
<organism evidence="3 4">
    <name type="scientific">Branchiostoma belcheri</name>
    <name type="common">Amphioxus</name>
    <dbReference type="NCBI Taxonomy" id="7741"/>
    <lineage>
        <taxon>Eukaryota</taxon>
        <taxon>Metazoa</taxon>
        <taxon>Chordata</taxon>
        <taxon>Cephalochordata</taxon>
        <taxon>Leptocardii</taxon>
        <taxon>Amphioxiformes</taxon>
        <taxon>Branchiostomatidae</taxon>
        <taxon>Branchiostoma</taxon>
    </lineage>
</organism>
<keyword evidence="1" id="KW-0811">Translocation</keyword>
<name>A0A6P5AUS0_BRABE</name>
<protein>
    <recommendedName>
        <fullName evidence="1">Mitochondrial import inner membrane translocase subunit</fullName>
    </recommendedName>
</protein>
<feature type="domain" description="Tim10-like" evidence="2">
    <location>
        <begin position="16"/>
        <end position="80"/>
    </location>
</feature>
<comment type="function">
    <text evidence="1">Mitochondrial intermembrane chaperone that participates in the import and insertion of some multi-pass transmembrane proteins into the mitochondrial inner membrane. Also required for the transfer of beta-barrel precursors from the TOM complex to the sorting and assembly machinery (SAM complex) of the outer membrane. Acts as a chaperone-like protein that protects the hydrophobic precursors from aggregation and guide them through the mitochondrial intermembrane space.</text>
</comment>
<dbReference type="GO" id="GO:0015031">
    <property type="term" value="P:protein transport"/>
    <property type="evidence" value="ECO:0007669"/>
    <property type="project" value="UniProtKB-KW"/>
</dbReference>
<evidence type="ECO:0000313" key="3">
    <source>
        <dbReference type="Proteomes" id="UP000515135"/>
    </source>
</evidence>
<accession>A0A6P5AUS0</accession>
<dbReference type="KEGG" id="bbel:109487286"/>
<keyword evidence="1" id="KW-0143">Chaperone</keyword>
<keyword evidence="1" id="KW-0813">Transport</keyword>
<keyword evidence="1" id="KW-0653">Protein transport</keyword>
<keyword evidence="1" id="KW-0496">Mitochondrion</keyword>
<keyword evidence="1" id="KW-0999">Mitochondrion inner membrane</keyword>
<comment type="domain">
    <text evidence="1">The twin CX3C motif contains 4 conserved Cys residues that form 2 disulfide bonds in the mitochondrial intermembrane space.</text>
</comment>
<dbReference type="RefSeq" id="XP_019646832.1">
    <property type="nucleotide sequence ID" value="XM_019791273.1"/>
</dbReference>
<reference evidence="4" key="1">
    <citation type="submission" date="2025-08" db="UniProtKB">
        <authorList>
            <consortium name="RefSeq"/>
        </authorList>
    </citation>
    <scope>IDENTIFICATION</scope>
    <source>
        <tissue evidence="4">Gonad</tissue>
    </source>
</reference>
<dbReference type="SUPFAM" id="SSF144122">
    <property type="entry name" value="Tim10-like"/>
    <property type="match status" value="1"/>
</dbReference>
<proteinExistence type="inferred from homology"/>
<dbReference type="InterPro" id="IPR035427">
    <property type="entry name" value="Tim10-like_dom_sf"/>
</dbReference>
<comment type="subunit">
    <text evidence="1">Heterohexamer.</text>
</comment>
<dbReference type="Gene3D" id="1.10.287.810">
    <property type="entry name" value="Mitochondrial import inner membrane translocase subunit tim13 like domains"/>
    <property type="match status" value="1"/>
</dbReference>
<dbReference type="Pfam" id="PF02953">
    <property type="entry name" value="zf-Tim10_DDP"/>
    <property type="match status" value="1"/>
</dbReference>
<dbReference type="InterPro" id="IPR004217">
    <property type="entry name" value="Tim10-like"/>
</dbReference>